<keyword evidence="1" id="KW-0472">Membrane</keyword>
<dbReference type="EMBL" id="SRYJ01000002">
    <property type="protein sequence ID" value="TGY73240.1"/>
    <property type="molecule type" value="Genomic_DNA"/>
</dbReference>
<reference evidence="2 3" key="1">
    <citation type="submission" date="2019-04" db="EMBL/GenBank/DDBJ databases">
        <title>Microbes associate with the intestines of laboratory mice.</title>
        <authorList>
            <person name="Navarre W."/>
            <person name="Wong E."/>
            <person name="Huang K."/>
            <person name="Tropini C."/>
            <person name="Ng K."/>
            <person name="Yu B."/>
        </authorList>
    </citation>
    <scope>NUCLEOTIDE SEQUENCE [LARGE SCALE GENOMIC DNA]</scope>
    <source>
        <strain evidence="2 3">NM22_B1</strain>
    </source>
</reference>
<accession>A0A4S2FV58</accession>
<dbReference type="AlphaFoldDB" id="A0A4S2FV58"/>
<protein>
    <submittedName>
        <fullName evidence="2">Uncharacterized protein</fullName>
    </submittedName>
</protein>
<gene>
    <name evidence="2" type="ORF">E5339_01500</name>
</gene>
<keyword evidence="1" id="KW-0812">Transmembrane</keyword>
<evidence type="ECO:0000313" key="3">
    <source>
        <dbReference type="Proteomes" id="UP000310760"/>
    </source>
</evidence>
<evidence type="ECO:0000256" key="1">
    <source>
        <dbReference type="SAM" id="Phobius"/>
    </source>
</evidence>
<keyword evidence="1" id="KW-1133">Transmembrane helix</keyword>
<dbReference type="RefSeq" id="WP_135950296.1">
    <property type="nucleotide sequence ID" value="NZ_CAONFL010000054.1"/>
</dbReference>
<name>A0A4S2FV58_9BACT</name>
<evidence type="ECO:0000313" key="2">
    <source>
        <dbReference type="EMBL" id="TGY73240.1"/>
    </source>
</evidence>
<feature type="transmembrane region" description="Helical" evidence="1">
    <location>
        <begin position="12"/>
        <end position="30"/>
    </location>
</feature>
<dbReference type="Proteomes" id="UP000310760">
    <property type="component" value="Unassembled WGS sequence"/>
</dbReference>
<sequence>MNNNSYWNKSNLLKGIGTLCIFIIFGYYAYQDAINRNMLERSLNENATPPQRDFAHKSSRLQRSSAIHGNTIYKDVAGKTQNVESRELNDYDTFNEHLDEYLEDPEDEVAYLPEIYDALIDDTEELMTE</sequence>
<proteinExistence type="predicted"/>
<organism evidence="2 3">
    <name type="scientific">Phocaeicola sartorii</name>
    <dbReference type="NCBI Taxonomy" id="671267"/>
    <lineage>
        <taxon>Bacteria</taxon>
        <taxon>Pseudomonadati</taxon>
        <taxon>Bacteroidota</taxon>
        <taxon>Bacteroidia</taxon>
        <taxon>Bacteroidales</taxon>
        <taxon>Bacteroidaceae</taxon>
        <taxon>Phocaeicola</taxon>
    </lineage>
</organism>
<comment type="caution">
    <text evidence="2">The sequence shown here is derived from an EMBL/GenBank/DDBJ whole genome shotgun (WGS) entry which is preliminary data.</text>
</comment>